<organism evidence="1 2">
    <name type="scientific">Diphasiastrum complanatum</name>
    <name type="common">Issler's clubmoss</name>
    <name type="synonym">Lycopodium complanatum</name>
    <dbReference type="NCBI Taxonomy" id="34168"/>
    <lineage>
        <taxon>Eukaryota</taxon>
        <taxon>Viridiplantae</taxon>
        <taxon>Streptophyta</taxon>
        <taxon>Embryophyta</taxon>
        <taxon>Tracheophyta</taxon>
        <taxon>Lycopodiopsida</taxon>
        <taxon>Lycopodiales</taxon>
        <taxon>Lycopodiaceae</taxon>
        <taxon>Lycopodioideae</taxon>
        <taxon>Diphasiastrum</taxon>
    </lineage>
</organism>
<dbReference type="Proteomes" id="UP001162992">
    <property type="component" value="Chromosome 11"/>
</dbReference>
<sequence length="574" mass="63324">MDYPLSHCLSTLGFSCTGGFPAATLVFRPKRSFLLSSQRGHLLITLNLPRCLNRLHGQSVELEPKKVVVVGGGWAGFGAAHALTKAGCSVTLLDAAASVGGLSTGFRTAQGRPVEAGVKGFWWQYHNIFQLVKELSIPSPFTDWTKSSFYSPEGIDVEAPIFSSLPRLPTPLGSFLYTTPLFRKLPIFDRLTALPLVQALIEFDTDMEIYNHYDQMTARELFRKAGVSKQLYHEFLEPVLFITLFAPAEQLSAAATLGALYYYVLAHQPDFDVCWCKGSIVDVIFKPWVKSIEHLGGRVLGGRRVQDVIMSSDATSVTSVIAANPLGEMEIFEADAVIFAVGVEALKKIIVSSNALSGRQEFAAATNIGTIDVLASRIWFDCRVPLRNPSNVLSGFEAGSGGTLFDLNALQTEFAQETGSVVEVDIFHANSLIPLKDKAIVQRILEKYLQRCDARYKNAKVVDYSVLRFKNAVTLFGPNCHQYMPTTSTSFHNVFMAGDWLQQGPGSHGARGLSQEKAYVTGLQAANAVSEKLGISFRAKILNVEPDEIHIAAAKYVRKYLWNESHRWNRQLFL</sequence>
<keyword evidence="2" id="KW-1185">Reference proteome</keyword>
<proteinExistence type="predicted"/>
<gene>
    <name evidence="1" type="ORF">O6H91_11G037300</name>
</gene>
<name>A0ACC2C7Y7_DIPCM</name>
<reference evidence="2" key="1">
    <citation type="journal article" date="2024" name="Proc. Natl. Acad. Sci. U.S.A.">
        <title>Extraordinary preservation of gene collinearity over three hundred million years revealed in homosporous lycophytes.</title>
        <authorList>
            <person name="Li C."/>
            <person name="Wickell D."/>
            <person name="Kuo L.Y."/>
            <person name="Chen X."/>
            <person name="Nie B."/>
            <person name="Liao X."/>
            <person name="Peng D."/>
            <person name="Ji J."/>
            <person name="Jenkins J."/>
            <person name="Williams M."/>
            <person name="Shu S."/>
            <person name="Plott C."/>
            <person name="Barry K."/>
            <person name="Rajasekar S."/>
            <person name="Grimwood J."/>
            <person name="Han X."/>
            <person name="Sun S."/>
            <person name="Hou Z."/>
            <person name="He W."/>
            <person name="Dai G."/>
            <person name="Sun C."/>
            <person name="Schmutz J."/>
            <person name="Leebens-Mack J.H."/>
            <person name="Li F.W."/>
            <person name="Wang L."/>
        </authorList>
    </citation>
    <scope>NUCLEOTIDE SEQUENCE [LARGE SCALE GENOMIC DNA]</scope>
    <source>
        <strain evidence="2">cv. PW_Plant_1</strain>
    </source>
</reference>
<evidence type="ECO:0000313" key="1">
    <source>
        <dbReference type="EMBL" id="KAJ7538184.1"/>
    </source>
</evidence>
<accession>A0ACC2C7Y7</accession>
<dbReference type="EMBL" id="CM055102">
    <property type="protein sequence ID" value="KAJ7538184.1"/>
    <property type="molecule type" value="Genomic_DNA"/>
</dbReference>
<comment type="caution">
    <text evidence="1">The sequence shown here is derived from an EMBL/GenBank/DDBJ whole genome shotgun (WGS) entry which is preliminary data.</text>
</comment>
<evidence type="ECO:0000313" key="2">
    <source>
        <dbReference type="Proteomes" id="UP001162992"/>
    </source>
</evidence>
<protein>
    <submittedName>
        <fullName evidence="1">Uncharacterized protein</fullName>
    </submittedName>
</protein>